<keyword evidence="1" id="KW-0560">Oxidoreductase</keyword>
<dbReference type="EMBL" id="SEHH01000107">
    <property type="protein sequence ID" value="TBX38835.1"/>
    <property type="molecule type" value="Genomic_DNA"/>
</dbReference>
<gene>
    <name evidence="4" type="ORF">EUZ87_13000</name>
</gene>
<sequence>MKKVIVTGGTGFVAGWVIVEFLEAGYQVATSIRSTSKISQLTETFEKVVTPQELANLSFFEADLTQSAGWVENMRGAQGVIHVASPMGNGTQTVDELVSVAKNGALTVLRAAKKAGVKRIVMTSSQAASTPEHGSTAVLDESFWTDIHNPDLDPYRISKVESERAAWQYARANQLALTTILPGAIFGPILSSRAVSSDRILGQLLHGLPMIPHVPLEISDVRDLAHLHRLAFESDVAIDQRYLAASQTMSMADVARCYQNEFPEKKIKIRLLPNWGTKVVARFVPSMRSLVPMLNRQSRHTTRAAEHDLGWTQHRPEETVIDTAHSLIDFGLDQSV</sequence>
<protein>
    <submittedName>
        <fullName evidence="4">NAD-dependent epimerase/dehydratase family protein</fullName>
    </submittedName>
</protein>
<accession>A0A4Q9XZ32</accession>
<evidence type="ECO:0000256" key="1">
    <source>
        <dbReference type="ARBA" id="ARBA00023002"/>
    </source>
</evidence>
<comment type="similarity">
    <text evidence="2">Belongs to the NAD(P)-dependent epimerase/dehydratase family. Dihydroflavonol-4-reductase subfamily.</text>
</comment>
<organism evidence="4 5">
    <name type="scientific">Lactiplantibacillus paraplantarum</name>
    <dbReference type="NCBI Taxonomy" id="60520"/>
    <lineage>
        <taxon>Bacteria</taxon>
        <taxon>Bacillati</taxon>
        <taxon>Bacillota</taxon>
        <taxon>Bacilli</taxon>
        <taxon>Lactobacillales</taxon>
        <taxon>Lactobacillaceae</taxon>
        <taxon>Lactiplantibacillus</taxon>
    </lineage>
</organism>
<dbReference type="PANTHER" id="PTHR10366:SF564">
    <property type="entry name" value="STEROL-4-ALPHA-CARBOXYLATE 3-DEHYDROGENASE, DECARBOXYLATING"/>
    <property type="match status" value="1"/>
</dbReference>
<comment type="caution">
    <text evidence="4">The sequence shown here is derived from an EMBL/GenBank/DDBJ whole genome shotgun (WGS) entry which is preliminary data.</text>
</comment>
<dbReference type="InterPro" id="IPR001509">
    <property type="entry name" value="Epimerase_deHydtase"/>
</dbReference>
<dbReference type="Gene3D" id="3.40.50.720">
    <property type="entry name" value="NAD(P)-binding Rossmann-like Domain"/>
    <property type="match status" value="1"/>
</dbReference>
<evidence type="ECO:0000313" key="4">
    <source>
        <dbReference type="EMBL" id="TBX38835.1"/>
    </source>
</evidence>
<evidence type="ECO:0000259" key="3">
    <source>
        <dbReference type="Pfam" id="PF01370"/>
    </source>
</evidence>
<feature type="domain" description="NAD-dependent epimerase/dehydratase" evidence="3">
    <location>
        <begin position="4"/>
        <end position="189"/>
    </location>
</feature>
<dbReference type="AlphaFoldDB" id="A0A4Q9XZ32"/>
<dbReference type="Proteomes" id="UP000292648">
    <property type="component" value="Unassembled WGS sequence"/>
</dbReference>
<dbReference type="SUPFAM" id="SSF51735">
    <property type="entry name" value="NAD(P)-binding Rossmann-fold domains"/>
    <property type="match status" value="1"/>
</dbReference>
<evidence type="ECO:0000313" key="5">
    <source>
        <dbReference type="Proteomes" id="UP000292648"/>
    </source>
</evidence>
<name>A0A4Q9XZ32_9LACO</name>
<reference evidence="4 5" key="1">
    <citation type="submission" date="2019-01" db="EMBL/GenBank/DDBJ databases">
        <title>Draft genome sequence of Lactobacillus paraplantarum OSY-TC318, a Producer of the novel lantibiotic Paraplantaracin TC318.</title>
        <authorList>
            <person name="Hussein W.E."/>
            <person name="Huang E."/>
            <person name="Yousef A.E."/>
        </authorList>
    </citation>
    <scope>NUCLEOTIDE SEQUENCE [LARGE SCALE GENOMIC DNA]</scope>
    <source>
        <strain evidence="4 5">OSY-TC318</strain>
    </source>
</reference>
<dbReference type="InterPro" id="IPR036291">
    <property type="entry name" value="NAD(P)-bd_dom_sf"/>
</dbReference>
<proteinExistence type="inferred from homology"/>
<dbReference type="PANTHER" id="PTHR10366">
    <property type="entry name" value="NAD DEPENDENT EPIMERASE/DEHYDRATASE"/>
    <property type="match status" value="1"/>
</dbReference>
<evidence type="ECO:0000256" key="2">
    <source>
        <dbReference type="ARBA" id="ARBA00023445"/>
    </source>
</evidence>
<dbReference type="Pfam" id="PF01370">
    <property type="entry name" value="Epimerase"/>
    <property type="match status" value="1"/>
</dbReference>
<dbReference type="GO" id="GO:0016616">
    <property type="term" value="F:oxidoreductase activity, acting on the CH-OH group of donors, NAD or NADP as acceptor"/>
    <property type="evidence" value="ECO:0007669"/>
    <property type="project" value="TreeGrafter"/>
</dbReference>
<dbReference type="InterPro" id="IPR050425">
    <property type="entry name" value="NAD(P)_dehydrat-like"/>
</dbReference>